<evidence type="ECO:0000313" key="3">
    <source>
        <dbReference type="Proteomes" id="UP000824890"/>
    </source>
</evidence>
<feature type="compositionally biased region" description="Basic residues" evidence="1">
    <location>
        <begin position="127"/>
        <end position="138"/>
    </location>
</feature>
<protein>
    <submittedName>
        <fullName evidence="2">Uncharacterized protein</fullName>
    </submittedName>
</protein>
<dbReference type="EMBL" id="JAGKQM010000013">
    <property type="protein sequence ID" value="KAH0892850.1"/>
    <property type="molecule type" value="Genomic_DNA"/>
</dbReference>
<dbReference type="Proteomes" id="UP000824890">
    <property type="component" value="Unassembled WGS sequence"/>
</dbReference>
<accession>A0ABQ8AK09</accession>
<comment type="caution">
    <text evidence="2">The sequence shown here is derived from an EMBL/GenBank/DDBJ whole genome shotgun (WGS) entry which is preliminary data.</text>
</comment>
<organism evidence="2 3">
    <name type="scientific">Brassica napus</name>
    <name type="common">Rape</name>
    <dbReference type="NCBI Taxonomy" id="3708"/>
    <lineage>
        <taxon>Eukaryota</taxon>
        <taxon>Viridiplantae</taxon>
        <taxon>Streptophyta</taxon>
        <taxon>Embryophyta</taxon>
        <taxon>Tracheophyta</taxon>
        <taxon>Spermatophyta</taxon>
        <taxon>Magnoliopsida</taxon>
        <taxon>eudicotyledons</taxon>
        <taxon>Gunneridae</taxon>
        <taxon>Pentapetalae</taxon>
        <taxon>rosids</taxon>
        <taxon>malvids</taxon>
        <taxon>Brassicales</taxon>
        <taxon>Brassicaceae</taxon>
        <taxon>Brassiceae</taxon>
        <taxon>Brassica</taxon>
    </lineage>
</organism>
<gene>
    <name evidence="2" type="ORF">HID58_055279</name>
</gene>
<feature type="region of interest" description="Disordered" evidence="1">
    <location>
        <begin position="97"/>
        <end position="138"/>
    </location>
</feature>
<reference evidence="2 3" key="1">
    <citation type="submission" date="2021-05" db="EMBL/GenBank/DDBJ databases">
        <title>Genome Assembly of Synthetic Allotetraploid Brassica napus Reveals Homoeologous Exchanges between Subgenomes.</title>
        <authorList>
            <person name="Davis J.T."/>
        </authorList>
    </citation>
    <scope>NUCLEOTIDE SEQUENCE [LARGE SCALE GENOMIC DNA]</scope>
    <source>
        <strain evidence="3">cv. Da-Ae</strain>
        <tissue evidence="2">Seedling</tissue>
    </source>
</reference>
<evidence type="ECO:0000256" key="1">
    <source>
        <dbReference type="SAM" id="MobiDB-lite"/>
    </source>
</evidence>
<evidence type="ECO:0000313" key="2">
    <source>
        <dbReference type="EMBL" id="KAH0892850.1"/>
    </source>
</evidence>
<keyword evidence="3" id="KW-1185">Reference proteome</keyword>
<sequence>MRLAESGDRLILYRYGVGSGENGEVVSDSDAGDVGSEMDSTAEGSSPGGDVGSSASQFPSRLFAVNSYPTALRLNIYSKENVIGAVAACLQGVPEATINKSRKRKVNKDNHGQSESQISGGKQIRSPIRRAKKNKTDG</sequence>
<feature type="region of interest" description="Disordered" evidence="1">
    <location>
        <begin position="19"/>
        <end position="56"/>
    </location>
</feature>
<proteinExistence type="predicted"/>
<name>A0ABQ8AK09_BRANA</name>